<accession>A0A4P8L494</accession>
<proteinExistence type="predicted"/>
<reference evidence="1 2" key="1">
    <citation type="submission" date="2019-05" db="EMBL/GenBank/DDBJ databases">
        <title>The Complete Genome Sequence of the n-alkane-degrading Desulfoglaeba alkanexedens ALDC reveals multiple alkylsuccinate synthase gene clusters.</title>
        <authorList>
            <person name="Callaghan A.V."/>
            <person name="Davidova I.A."/>
            <person name="Duncan K.E."/>
            <person name="Morris B."/>
            <person name="McInerney M.J."/>
        </authorList>
    </citation>
    <scope>NUCLEOTIDE SEQUENCE [LARGE SCALE GENOMIC DNA]</scope>
    <source>
        <strain evidence="1 2">ALDC</strain>
    </source>
</reference>
<dbReference type="InterPro" id="IPR047324">
    <property type="entry name" value="LbH_gamma_CA-like"/>
</dbReference>
<dbReference type="PANTHER" id="PTHR13061:SF29">
    <property type="entry name" value="GAMMA CARBONIC ANHYDRASE-LIKE 1, MITOCHONDRIAL-RELATED"/>
    <property type="match status" value="1"/>
</dbReference>
<dbReference type="OrthoDB" id="9803036at2"/>
<dbReference type="SUPFAM" id="SSF51161">
    <property type="entry name" value="Trimeric LpxA-like enzymes"/>
    <property type="match status" value="1"/>
</dbReference>
<dbReference type="RefSeq" id="WP_137425013.1">
    <property type="nucleotide sequence ID" value="NZ_CP040098.1"/>
</dbReference>
<reference evidence="1 2" key="2">
    <citation type="submission" date="2019-05" db="EMBL/GenBank/DDBJ databases">
        <authorList>
            <person name="Suflita J.M."/>
            <person name="Marks C.R."/>
        </authorList>
    </citation>
    <scope>NUCLEOTIDE SEQUENCE [LARGE SCALE GENOMIC DNA]</scope>
    <source>
        <strain evidence="1 2">ALDC</strain>
    </source>
</reference>
<sequence length="185" mass="19827">MSSILPYKDVWPKLGDEVFVAPGAWVIGDVVVGDRSSIWFNTVVRGDVNTIRIGCETNIQDNASLHVTEIRFPLIIGDRVTVGHRAVVHGCTVEDECLIGMGAIVLDGARIGKGSIVAAGAVVSPGMEVPSGCVVMGVPAAVKKDLSEEETAQLRESALHYVKLAAHYLHPQKWRGERSIKGFIG</sequence>
<gene>
    <name evidence="1" type="ORF">FDQ92_11425</name>
</gene>
<dbReference type="Proteomes" id="UP000298602">
    <property type="component" value="Chromosome"/>
</dbReference>
<evidence type="ECO:0000313" key="1">
    <source>
        <dbReference type="EMBL" id="QCQ22729.1"/>
    </source>
</evidence>
<organism evidence="1 2">
    <name type="scientific">Desulfoglaeba alkanexedens ALDC</name>
    <dbReference type="NCBI Taxonomy" id="980445"/>
    <lineage>
        <taxon>Bacteria</taxon>
        <taxon>Pseudomonadati</taxon>
        <taxon>Thermodesulfobacteriota</taxon>
        <taxon>Syntrophobacteria</taxon>
        <taxon>Syntrophobacterales</taxon>
        <taxon>Syntrophobacteraceae</taxon>
        <taxon>Desulfoglaeba</taxon>
    </lineage>
</organism>
<dbReference type="EMBL" id="CP040098">
    <property type="protein sequence ID" value="QCQ22729.1"/>
    <property type="molecule type" value="Genomic_DNA"/>
</dbReference>
<dbReference type="KEGG" id="dax:FDQ92_11425"/>
<dbReference type="CDD" id="cd04645">
    <property type="entry name" value="LbH_gamma_CA_like"/>
    <property type="match status" value="1"/>
</dbReference>
<evidence type="ECO:0000313" key="2">
    <source>
        <dbReference type="Proteomes" id="UP000298602"/>
    </source>
</evidence>
<dbReference type="AlphaFoldDB" id="A0A4P8L494"/>
<dbReference type="Pfam" id="PF00132">
    <property type="entry name" value="Hexapep"/>
    <property type="match status" value="1"/>
</dbReference>
<dbReference type="InterPro" id="IPR001451">
    <property type="entry name" value="Hexapep"/>
</dbReference>
<dbReference type="Gene3D" id="2.160.10.10">
    <property type="entry name" value="Hexapeptide repeat proteins"/>
    <property type="match status" value="1"/>
</dbReference>
<dbReference type="InterPro" id="IPR050484">
    <property type="entry name" value="Transf_Hexapept/Carb_Anhydrase"/>
</dbReference>
<dbReference type="PANTHER" id="PTHR13061">
    <property type="entry name" value="DYNACTIN SUBUNIT P25"/>
    <property type="match status" value="1"/>
</dbReference>
<name>A0A4P8L494_9BACT</name>
<keyword evidence="2" id="KW-1185">Reference proteome</keyword>
<dbReference type="InterPro" id="IPR011004">
    <property type="entry name" value="Trimer_LpxA-like_sf"/>
</dbReference>
<protein>
    <submittedName>
        <fullName evidence="1">Gamma carbonic anhydrase family protein</fullName>
    </submittedName>
</protein>